<dbReference type="WBParaSite" id="PSU_v2.g4923.t1">
    <property type="protein sequence ID" value="PSU_v2.g4923.t1"/>
    <property type="gene ID" value="PSU_v2.g4923"/>
</dbReference>
<accession>A0A914Z3U5</accession>
<proteinExistence type="predicted"/>
<protein>
    <submittedName>
        <fullName evidence="2">Uncharacterized protein</fullName>
    </submittedName>
</protein>
<name>A0A914Z3U5_9BILA</name>
<reference evidence="2" key="1">
    <citation type="submission" date="2022-11" db="UniProtKB">
        <authorList>
            <consortium name="WormBaseParasite"/>
        </authorList>
    </citation>
    <scope>IDENTIFICATION</scope>
</reference>
<evidence type="ECO:0000313" key="2">
    <source>
        <dbReference type="WBParaSite" id="PSU_v2.g4923.t1"/>
    </source>
</evidence>
<dbReference type="AlphaFoldDB" id="A0A914Z3U5"/>
<organism evidence="1 2">
    <name type="scientific">Panagrolaimus superbus</name>
    <dbReference type="NCBI Taxonomy" id="310955"/>
    <lineage>
        <taxon>Eukaryota</taxon>
        <taxon>Metazoa</taxon>
        <taxon>Ecdysozoa</taxon>
        <taxon>Nematoda</taxon>
        <taxon>Chromadorea</taxon>
        <taxon>Rhabditida</taxon>
        <taxon>Tylenchina</taxon>
        <taxon>Panagrolaimomorpha</taxon>
        <taxon>Panagrolaimoidea</taxon>
        <taxon>Panagrolaimidae</taxon>
        <taxon>Panagrolaimus</taxon>
    </lineage>
</organism>
<evidence type="ECO:0000313" key="1">
    <source>
        <dbReference type="Proteomes" id="UP000887577"/>
    </source>
</evidence>
<sequence length="131" mass="15277">MTFRLCFMGYKKALKTGVFEFLQNCQGTKLKLRQKKYRDAEARYIRRKNEMKLLWESFLICILKKTFAHESDLNSLSDSDDDSFLGDIYASNYPITATGMFFPGPYMPLFPQIPDSTDVNLQNKHIFHNNG</sequence>
<keyword evidence="1" id="KW-1185">Reference proteome</keyword>
<dbReference type="Proteomes" id="UP000887577">
    <property type="component" value="Unplaced"/>
</dbReference>